<organism evidence="1">
    <name type="scientific">Anguilla anguilla</name>
    <name type="common">European freshwater eel</name>
    <name type="synonym">Muraena anguilla</name>
    <dbReference type="NCBI Taxonomy" id="7936"/>
    <lineage>
        <taxon>Eukaryota</taxon>
        <taxon>Metazoa</taxon>
        <taxon>Chordata</taxon>
        <taxon>Craniata</taxon>
        <taxon>Vertebrata</taxon>
        <taxon>Euteleostomi</taxon>
        <taxon>Actinopterygii</taxon>
        <taxon>Neopterygii</taxon>
        <taxon>Teleostei</taxon>
        <taxon>Anguilliformes</taxon>
        <taxon>Anguillidae</taxon>
        <taxon>Anguilla</taxon>
    </lineage>
</organism>
<proteinExistence type="predicted"/>
<reference evidence="1" key="2">
    <citation type="journal article" date="2015" name="Fish Shellfish Immunol.">
        <title>Early steps in the European eel (Anguilla anguilla)-Vibrio vulnificus interaction in the gills: Role of the RtxA13 toxin.</title>
        <authorList>
            <person name="Callol A."/>
            <person name="Pajuelo D."/>
            <person name="Ebbesson L."/>
            <person name="Teles M."/>
            <person name="MacKenzie S."/>
            <person name="Amaro C."/>
        </authorList>
    </citation>
    <scope>NUCLEOTIDE SEQUENCE</scope>
</reference>
<protein>
    <submittedName>
        <fullName evidence="1">Uncharacterized protein</fullName>
    </submittedName>
</protein>
<accession>A0A0E9S1Z3</accession>
<evidence type="ECO:0000313" key="1">
    <source>
        <dbReference type="EMBL" id="JAH34700.1"/>
    </source>
</evidence>
<reference evidence="1" key="1">
    <citation type="submission" date="2014-11" db="EMBL/GenBank/DDBJ databases">
        <authorList>
            <person name="Amaro Gonzalez C."/>
        </authorList>
    </citation>
    <scope>NUCLEOTIDE SEQUENCE</scope>
</reference>
<sequence>MSVARMECQRGQLNDVWAGHV</sequence>
<name>A0A0E9S1Z3_ANGAN</name>
<dbReference type="AlphaFoldDB" id="A0A0E9S1Z3"/>
<dbReference type="EMBL" id="GBXM01073877">
    <property type="protein sequence ID" value="JAH34700.1"/>
    <property type="molecule type" value="Transcribed_RNA"/>
</dbReference>